<dbReference type="InterPro" id="IPR011051">
    <property type="entry name" value="RmlC_Cupin_sf"/>
</dbReference>
<proteinExistence type="inferred from homology"/>
<dbReference type="EC" id="1.13.11.20" evidence="3"/>
<keyword evidence="6" id="KW-0408">Iron</keyword>
<dbReference type="InterPro" id="IPR012864">
    <property type="entry name" value="PCO/ADO"/>
</dbReference>
<keyword evidence="9" id="KW-1185">Reference proteome</keyword>
<dbReference type="PANTHER" id="PTHR22966:SF61">
    <property type="entry name" value="2-AMINOETHANETHIOL DIOXYGENASE"/>
    <property type="match status" value="1"/>
</dbReference>
<evidence type="ECO:0000256" key="2">
    <source>
        <dbReference type="ARBA" id="ARBA00006622"/>
    </source>
</evidence>
<dbReference type="Gene3D" id="2.60.120.10">
    <property type="entry name" value="Jelly Rolls"/>
    <property type="match status" value="1"/>
</dbReference>
<dbReference type="AlphaFoldDB" id="A0A7I4B7E2"/>
<dbReference type="GO" id="GO:0046872">
    <property type="term" value="F:metal ion binding"/>
    <property type="evidence" value="ECO:0007669"/>
    <property type="project" value="UniProtKB-KW"/>
</dbReference>
<dbReference type="Pfam" id="PF07847">
    <property type="entry name" value="PCO_ADO"/>
    <property type="match status" value="1"/>
</dbReference>
<evidence type="ECO:0000313" key="8">
    <source>
        <dbReference type="EnsemblPlants" id="Pp3c16_7770V3.2"/>
    </source>
</evidence>
<reference evidence="8 9" key="2">
    <citation type="journal article" date="2018" name="Plant J.">
        <title>The Physcomitrella patens chromosome-scale assembly reveals moss genome structure and evolution.</title>
        <authorList>
            <person name="Lang D."/>
            <person name="Ullrich K.K."/>
            <person name="Murat F."/>
            <person name="Fuchs J."/>
            <person name="Jenkins J."/>
            <person name="Haas F.B."/>
            <person name="Piednoel M."/>
            <person name="Gundlach H."/>
            <person name="Van Bel M."/>
            <person name="Meyberg R."/>
            <person name="Vives C."/>
            <person name="Morata J."/>
            <person name="Symeonidi A."/>
            <person name="Hiss M."/>
            <person name="Muchero W."/>
            <person name="Kamisugi Y."/>
            <person name="Saleh O."/>
            <person name="Blanc G."/>
            <person name="Decker E.L."/>
            <person name="van Gessel N."/>
            <person name="Grimwood J."/>
            <person name="Hayes R.D."/>
            <person name="Graham S.W."/>
            <person name="Gunter L.E."/>
            <person name="McDaniel S.F."/>
            <person name="Hoernstein S.N.W."/>
            <person name="Larsson A."/>
            <person name="Li F.W."/>
            <person name="Perroud P.F."/>
            <person name="Phillips J."/>
            <person name="Ranjan P."/>
            <person name="Rokshar D.S."/>
            <person name="Rothfels C.J."/>
            <person name="Schneider L."/>
            <person name="Shu S."/>
            <person name="Stevenson D.W."/>
            <person name="Thummler F."/>
            <person name="Tillich M."/>
            <person name="Villarreal Aguilar J.C."/>
            <person name="Widiez T."/>
            <person name="Wong G.K."/>
            <person name="Wymore A."/>
            <person name="Zhang Y."/>
            <person name="Zimmer A.D."/>
            <person name="Quatrano R.S."/>
            <person name="Mayer K.F.X."/>
            <person name="Goodstein D."/>
            <person name="Casacuberta J.M."/>
            <person name="Vandepoele K."/>
            <person name="Reski R."/>
            <person name="Cuming A.C."/>
            <person name="Tuskan G.A."/>
            <person name="Maumus F."/>
            <person name="Salse J."/>
            <person name="Schmutz J."/>
            <person name="Rensing S.A."/>
        </authorList>
    </citation>
    <scope>NUCLEOTIDE SEQUENCE [LARGE SCALE GENOMIC DNA]</scope>
    <source>
        <strain evidence="8 9">cv. Gransden 2004</strain>
    </source>
</reference>
<dbReference type="GO" id="GO:0070483">
    <property type="term" value="P:detection of hypoxia"/>
    <property type="evidence" value="ECO:0007669"/>
    <property type="project" value="UniProtKB-ARBA"/>
</dbReference>
<dbReference type="InterPro" id="IPR014710">
    <property type="entry name" value="RmlC-like_jellyroll"/>
</dbReference>
<dbReference type="GO" id="GO:0017172">
    <property type="term" value="F:cysteine dioxygenase activity"/>
    <property type="evidence" value="ECO:0007669"/>
    <property type="project" value="UniProtKB-EC"/>
</dbReference>
<evidence type="ECO:0000313" key="9">
    <source>
        <dbReference type="Proteomes" id="UP000006727"/>
    </source>
</evidence>
<accession>A0A7I4B7E2</accession>
<evidence type="ECO:0000256" key="6">
    <source>
        <dbReference type="ARBA" id="ARBA00023004"/>
    </source>
</evidence>
<dbReference type="EMBL" id="ABEU02000016">
    <property type="status" value="NOT_ANNOTATED_CDS"/>
    <property type="molecule type" value="Genomic_DNA"/>
</dbReference>
<keyword evidence="5" id="KW-0560">Oxidoreductase</keyword>
<dbReference type="CDD" id="cd20289">
    <property type="entry name" value="cupin_ADO"/>
    <property type="match status" value="1"/>
</dbReference>
<dbReference type="PANTHER" id="PTHR22966">
    <property type="entry name" value="2-AMINOETHANETHIOL DIOXYGENASE"/>
    <property type="match status" value="1"/>
</dbReference>
<evidence type="ECO:0000256" key="7">
    <source>
        <dbReference type="ARBA" id="ARBA00024284"/>
    </source>
</evidence>
<evidence type="ECO:0000256" key="5">
    <source>
        <dbReference type="ARBA" id="ARBA00023002"/>
    </source>
</evidence>
<evidence type="ECO:0000256" key="1">
    <source>
        <dbReference type="ARBA" id="ARBA00001954"/>
    </source>
</evidence>
<sequence length="287" mass="31494">MSESDGAEGGKGLWKWRLWSLGLGKGGEDEGDAMTMASAPAVQRLYDVCKKVFTSTGVPSEAQVANVRAVLDNIKPSDLGLVNDEQQNGGDRCFTGDGKGNWLRPRYSLPISYLHLYECDLFSMGVFVLPTSASIPLHNHPGMTVLSRLLYGKMHVRAYDWVDPHDERLNKNPRIARQAKLVVDHVLGAESNGTEPQRASATEVLYPTSGGNIHAFTALTPCAVLDVLAPPYSPATGRHCTYYRATSSDGTVEGCDQIEWLEEFRTPNDFVVQQGDYQGPRIIPTPR</sequence>
<protein>
    <recommendedName>
        <fullName evidence="3">cysteine dioxygenase</fullName>
        <ecNumber evidence="3">1.13.11.20</ecNumber>
    </recommendedName>
</protein>
<comment type="similarity">
    <text evidence="2">Belongs to the cysteine dioxygenase family.</text>
</comment>
<evidence type="ECO:0000256" key="4">
    <source>
        <dbReference type="ARBA" id="ARBA00022723"/>
    </source>
</evidence>
<comment type="cofactor">
    <cofactor evidence="1">
        <name>Fe(2+)</name>
        <dbReference type="ChEBI" id="CHEBI:29033"/>
    </cofactor>
</comment>
<organism evidence="8 9">
    <name type="scientific">Physcomitrium patens</name>
    <name type="common">Spreading-leaved earth moss</name>
    <name type="synonym">Physcomitrella patens</name>
    <dbReference type="NCBI Taxonomy" id="3218"/>
    <lineage>
        <taxon>Eukaryota</taxon>
        <taxon>Viridiplantae</taxon>
        <taxon>Streptophyta</taxon>
        <taxon>Embryophyta</taxon>
        <taxon>Bryophyta</taxon>
        <taxon>Bryophytina</taxon>
        <taxon>Bryopsida</taxon>
        <taxon>Funariidae</taxon>
        <taxon>Funariales</taxon>
        <taxon>Funariaceae</taxon>
        <taxon>Physcomitrium</taxon>
    </lineage>
</organism>
<reference evidence="8" key="3">
    <citation type="submission" date="2020-12" db="UniProtKB">
        <authorList>
            <consortium name="EnsemblPlants"/>
        </authorList>
    </citation>
    <scope>IDENTIFICATION</scope>
</reference>
<evidence type="ECO:0000256" key="3">
    <source>
        <dbReference type="ARBA" id="ARBA00013133"/>
    </source>
</evidence>
<dbReference type="EnsemblPlants" id="Pp3c16_7770V3.2">
    <property type="protein sequence ID" value="Pp3c16_7770V3.2"/>
    <property type="gene ID" value="Pp3c16_7770"/>
</dbReference>
<reference evidence="8 9" key="1">
    <citation type="journal article" date="2008" name="Science">
        <title>The Physcomitrella genome reveals evolutionary insights into the conquest of land by plants.</title>
        <authorList>
            <person name="Rensing S."/>
            <person name="Lang D."/>
            <person name="Zimmer A."/>
            <person name="Terry A."/>
            <person name="Salamov A."/>
            <person name="Shapiro H."/>
            <person name="Nishiyama T."/>
            <person name="Perroud P.-F."/>
            <person name="Lindquist E."/>
            <person name="Kamisugi Y."/>
            <person name="Tanahashi T."/>
            <person name="Sakakibara K."/>
            <person name="Fujita T."/>
            <person name="Oishi K."/>
            <person name="Shin-I T."/>
            <person name="Kuroki Y."/>
            <person name="Toyoda A."/>
            <person name="Suzuki Y."/>
            <person name="Hashimoto A."/>
            <person name="Yamaguchi K."/>
            <person name="Sugano A."/>
            <person name="Kohara Y."/>
            <person name="Fujiyama A."/>
            <person name="Anterola A."/>
            <person name="Aoki S."/>
            <person name="Ashton N."/>
            <person name="Barbazuk W.B."/>
            <person name="Barker E."/>
            <person name="Bennetzen J."/>
            <person name="Bezanilla M."/>
            <person name="Blankenship R."/>
            <person name="Cho S.H."/>
            <person name="Dutcher S."/>
            <person name="Estelle M."/>
            <person name="Fawcett J.A."/>
            <person name="Gundlach H."/>
            <person name="Hanada K."/>
            <person name="Heyl A."/>
            <person name="Hicks K.A."/>
            <person name="Hugh J."/>
            <person name="Lohr M."/>
            <person name="Mayer K."/>
            <person name="Melkozernov A."/>
            <person name="Murata T."/>
            <person name="Nelson D."/>
            <person name="Pils B."/>
            <person name="Prigge M."/>
            <person name="Reiss B."/>
            <person name="Renner T."/>
            <person name="Rombauts S."/>
            <person name="Rushton P."/>
            <person name="Sanderfoot A."/>
            <person name="Schween G."/>
            <person name="Shiu S.-H."/>
            <person name="Stueber K."/>
            <person name="Theodoulou F.L."/>
            <person name="Tu H."/>
            <person name="Van de Peer Y."/>
            <person name="Verrier P.J."/>
            <person name="Waters E."/>
            <person name="Wood A."/>
            <person name="Yang L."/>
            <person name="Cove D."/>
            <person name="Cuming A."/>
            <person name="Hasebe M."/>
            <person name="Lucas S."/>
            <person name="Mishler D.B."/>
            <person name="Reski R."/>
            <person name="Grigoriev I."/>
            <person name="Quatrano R.S."/>
            <person name="Boore J.L."/>
        </authorList>
    </citation>
    <scope>NUCLEOTIDE SEQUENCE [LARGE SCALE GENOMIC DNA]</scope>
    <source>
        <strain evidence="8 9">cv. Gransden 2004</strain>
    </source>
</reference>
<keyword evidence="4" id="KW-0479">Metal-binding</keyword>
<comment type="catalytic activity">
    <reaction evidence="7">
        <text>L-cysteine + O2 = 3-sulfino-L-alanine + H(+)</text>
        <dbReference type="Rhea" id="RHEA:20441"/>
        <dbReference type="ChEBI" id="CHEBI:15378"/>
        <dbReference type="ChEBI" id="CHEBI:15379"/>
        <dbReference type="ChEBI" id="CHEBI:35235"/>
        <dbReference type="ChEBI" id="CHEBI:61085"/>
        <dbReference type="EC" id="1.13.11.20"/>
    </reaction>
    <physiologicalReaction direction="left-to-right" evidence="7">
        <dbReference type="Rhea" id="RHEA:20442"/>
    </physiologicalReaction>
</comment>
<dbReference type="Gramene" id="Pp3c16_7770V3.2">
    <property type="protein sequence ID" value="Pp3c16_7770V3.2"/>
    <property type="gene ID" value="Pp3c16_7770"/>
</dbReference>
<dbReference type="Proteomes" id="UP000006727">
    <property type="component" value="Chromosome 16"/>
</dbReference>
<gene>
    <name evidence="8" type="primary">LOC112293966</name>
</gene>
<dbReference type="SUPFAM" id="SSF51182">
    <property type="entry name" value="RmlC-like cupins"/>
    <property type="match status" value="1"/>
</dbReference>
<name>A0A7I4B7E2_PHYPA</name>